<dbReference type="CDD" id="cd05301">
    <property type="entry name" value="GDH"/>
    <property type="match status" value="1"/>
</dbReference>
<evidence type="ECO:0000256" key="1">
    <source>
        <dbReference type="ARBA" id="ARBA00005854"/>
    </source>
</evidence>
<evidence type="ECO:0000256" key="4">
    <source>
        <dbReference type="RuleBase" id="RU003719"/>
    </source>
</evidence>
<evidence type="ECO:0000259" key="5">
    <source>
        <dbReference type="Pfam" id="PF00389"/>
    </source>
</evidence>
<dbReference type="Proteomes" id="UP000182409">
    <property type="component" value="Unassembled WGS sequence"/>
</dbReference>
<dbReference type="SUPFAM" id="SSF52283">
    <property type="entry name" value="Formate/glycerate dehydrogenase catalytic domain-like"/>
    <property type="match status" value="1"/>
</dbReference>
<proteinExistence type="inferred from homology"/>
<gene>
    <name evidence="7" type="ORF">SAMN05443244_3631</name>
</gene>
<dbReference type="InterPro" id="IPR006140">
    <property type="entry name" value="D-isomer_DH_NAD-bd"/>
</dbReference>
<dbReference type="GO" id="GO:0051287">
    <property type="term" value="F:NAD binding"/>
    <property type="evidence" value="ECO:0007669"/>
    <property type="project" value="InterPro"/>
</dbReference>
<dbReference type="PANTHER" id="PTHR10996">
    <property type="entry name" value="2-HYDROXYACID DEHYDROGENASE-RELATED"/>
    <property type="match status" value="1"/>
</dbReference>
<dbReference type="PANTHER" id="PTHR10996:SF178">
    <property type="entry name" value="2-HYDROXYACID DEHYDROGENASE YGL185C-RELATED"/>
    <property type="match status" value="1"/>
</dbReference>
<comment type="similarity">
    <text evidence="1 4">Belongs to the D-isomer specific 2-hydroxyacid dehydrogenase family.</text>
</comment>
<dbReference type="AlphaFoldDB" id="A0A1H4T3A8"/>
<protein>
    <submittedName>
        <fullName evidence="7">Lactate dehydrogenase</fullName>
    </submittedName>
</protein>
<reference evidence="7 8" key="1">
    <citation type="submission" date="2016-10" db="EMBL/GenBank/DDBJ databases">
        <authorList>
            <person name="de Groot N.N."/>
        </authorList>
    </citation>
    <scope>NUCLEOTIDE SEQUENCE [LARGE SCALE GENOMIC DNA]</scope>
    <source>
        <strain evidence="7 8">AB35.6</strain>
    </source>
</reference>
<evidence type="ECO:0000313" key="7">
    <source>
        <dbReference type="EMBL" id="SEC50810.1"/>
    </source>
</evidence>
<sequence length="323" mass="34332">MPSKPILVVTRHFTDAVEARIARDFEPRRNPSDKPLSADELIAAAEGADALFISPADKLDATFFSRVPKSVKAIATFSVGYDHVDLAAAKVSGIPVSNTPGVLTDATADVAMLLLLGASRRAYEAQQLVRSGQWAKTKPADLLGSQLGGRVLGIYGMGRIGQALAHRARAFGMTIHYNNRRPLPDDEAQGAIFHETPESLLRVSNFLSIHAPSSAETKHFLNRETIGLLPPGAIVVNTARGALVHDEDLIAALRSGRVAAAGLDVFEGEPQVNPGYLDLPNTYLLPHIGSATVETRTAMGMLALDNIQAVLDGKSALTPIPLG</sequence>
<evidence type="ECO:0000256" key="3">
    <source>
        <dbReference type="ARBA" id="ARBA00023027"/>
    </source>
</evidence>
<dbReference type="FunFam" id="3.40.50.720:FF:000203">
    <property type="entry name" value="D-3-phosphoglycerate dehydrogenase (SerA)"/>
    <property type="match status" value="1"/>
</dbReference>
<evidence type="ECO:0000313" key="8">
    <source>
        <dbReference type="Proteomes" id="UP000182409"/>
    </source>
</evidence>
<accession>A0A1H4T3A8</accession>
<dbReference type="RefSeq" id="WP_074655364.1">
    <property type="nucleotide sequence ID" value="NZ_FNSD01000001.1"/>
</dbReference>
<keyword evidence="2 4" id="KW-0560">Oxidoreductase</keyword>
<dbReference type="PROSITE" id="PS00670">
    <property type="entry name" value="D_2_HYDROXYACID_DH_2"/>
    <property type="match status" value="1"/>
</dbReference>
<dbReference type="Pfam" id="PF02826">
    <property type="entry name" value="2-Hacid_dh_C"/>
    <property type="match status" value="1"/>
</dbReference>
<feature type="domain" description="D-isomer specific 2-hydroxyacid dehydrogenase catalytic" evidence="5">
    <location>
        <begin position="33"/>
        <end position="319"/>
    </location>
</feature>
<dbReference type="GO" id="GO:0016618">
    <property type="term" value="F:hydroxypyruvate reductase [NAD(P)H] activity"/>
    <property type="evidence" value="ECO:0007669"/>
    <property type="project" value="TreeGrafter"/>
</dbReference>
<name>A0A1H4T3A8_9BACT</name>
<dbReference type="InterPro" id="IPR036291">
    <property type="entry name" value="NAD(P)-bd_dom_sf"/>
</dbReference>
<dbReference type="GO" id="GO:0030267">
    <property type="term" value="F:glyoxylate reductase (NADPH) activity"/>
    <property type="evidence" value="ECO:0007669"/>
    <property type="project" value="TreeGrafter"/>
</dbReference>
<evidence type="ECO:0000256" key="2">
    <source>
        <dbReference type="ARBA" id="ARBA00023002"/>
    </source>
</evidence>
<organism evidence="7 8">
    <name type="scientific">Terriglobus roseus</name>
    <dbReference type="NCBI Taxonomy" id="392734"/>
    <lineage>
        <taxon>Bacteria</taxon>
        <taxon>Pseudomonadati</taxon>
        <taxon>Acidobacteriota</taxon>
        <taxon>Terriglobia</taxon>
        <taxon>Terriglobales</taxon>
        <taxon>Acidobacteriaceae</taxon>
        <taxon>Terriglobus</taxon>
    </lineage>
</organism>
<dbReference type="Gene3D" id="3.40.50.720">
    <property type="entry name" value="NAD(P)-binding Rossmann-like Domain"/>
    <property type="match status" value="2"/>
</dbReference>
<keyword evidence="3" id="KW-0520">NAD</keyword>
<dbReference type="EMBL" id="FNSD01000001">
    <property type="protein sequence ID" value="SEC50810.1"/>
    <property type="molecule type" value="Genomic_DNA"/>
</dbReference>
<dbReference type="InterPro" id="IPR029753">
    <property type="entry name" value="D-isomer_DH_CS"/>
</dbReference>
<dbReference type="Pfam" id="PF00389">
    <property type="entry name" value="2-Hacid_dh"/>
    <property type="match status" value="1"/>
</dbReference>
<dbReference type="InterPro" id="IPR050223">
    <property type="entry name" value="D-isomer_2-hydroxyacid_DH"/>
</dbReference>
<dbReference type="GO" id="GO:0005829">
    <property type="term" value="C:cytosol"/>
    <property type="evidence" value="ECO:0007669"/>
    <property type="project" value="TreeGrafter"/>
</dbReference>
<dbReference type="InterPro" id="IPR006139">
    <property type="entry name" value="D-isomer_2_OHA_DH_cat_dom"/>
</dbReference>
<dbReference type="SUPFAM" id="SSF51735">
    <property type="entry name" value="NAD(P)-binding Rossmann-fold domains"/>
    <property type="match status" value="1"/>
</dbReference>
<dbReference type="OrthoDB" id="9805416at2"/>
<feature type="domain" description="D-isomer specific 2-hydroxyacid dehydrogenase NAD-binding" evidence="6">
    <location>
        <begin position="113"/>
        <end position="289"/>
    </location>
</feature>
<evidence type="ECO:0000259" key="6">
    <source>
        <dbReference type="Pfam" id="PF02826"/>
    </source>
</evidence>